<comment type="caution">
    <text evidence="2">The sequence shown here is derived from an EMBL/GenBank/DDBJ whole genome shotgun (WGS) entry which is preliminary data.</text>
</comment>
<keyword evidence="3" id="KW-1185">Reference proteome</keyword>
<dbReference type="InterPro" id="IPR029058">
    <property type="entry name" value="AB_hydrolase_fold"/>
</dbReference>
<protein>
    <submittedName>
        <fullName evidence="2">Carboxymethylenebutenolidase</fullName>
    </submittedName>
</protein>
<sequence length="234" mass="25103">MTTRTEQVTVSDGAFDMPVWLPASGRGPGILLIQEVWGVGPYIRKVGEDLAALGYVVGAPELFWRLHEHWEGAHDDAGLAASLDLASRFDFERGVDDSATALAHLRGLPEVAGRTGAFGICLGGSIGYMLGARGLPDAVVAFYGSAIPDATDLMESVRAPLLCVFGGSDPYIPRDKVARVEEAVIGRPGVEVRVYEKAGHAFHNHLAPRFHDPEHAPLAWDAATTFLSRHLPVT</sequence>
<organism evidence="2 3">
    <name type="scientific">Spongiactinospora gelatinilytica</name>
    <dbReference type="NCBI Taxonomy" id="2666298"/>
    <lineage>
        <taxon>Bacteria</taxon>
        <taxon>Bacillati</taxon>
        <taxon>Actinomycetota</taxon>
        <taxon>Actinomycetes</taxon>
        <taxon>Streptosporangiales</taxon>
        <taxon>Streptosporangiaceae</taxon>
        <taxon>Spongiactinospora</taxon>
    </lineage>
</organism>
<dbReference type="InterPro" id="IPR051049">
    <property type="entry name" value="Dienelactone_hydrolase-like"/>
</dbReference>
<reference evidence="2 3" key="1">
    <citation type="submission" date="2018-01" db="EMBL/GenBank/DDBJ databases">
        <title>Draft genome sequence of Sphaerisporangium sp. 7K107.</title>
        <authorList>
            <person name="Sahin N."/>
            <person name="Saygin H."/>
            <person name="Ay H."/>
        </authorList>
    </citation>
    <scope>NUCLEOTIDE SEQUENCE [LARGE SCALE GENOMIC DNA]</scope>
    <source>
        <strain evidence="2 3">7K107</strain>
    </source>
</reference>
<feature type="domain" description="Dienelactone hydrolase" evidence="1">
    <location>
        <begin position="21"/>
        <end position="230"/>
    </location>
</feature>
<dbReference type="PANTHER" id="PTHR46623">
    <property type="entry name" value="CARBOXYMETHYLENEBUTENOLIDASE-RELATED"/>
    <property type="match status" value="1"/>
</dbReference>
<dbReference type="RefSeq" id="WP_111170785.1">
    <property type="nucleotide sequence ID" value="NZ_POUA01000326.1"/>
</dbReference>
<proteinExistence type="predicted"/>
<dbReference type="Gene3D" id="3.40.50.1820">
    <property type="entry name" value="alpha/beta hydrolase"/>
    <property type="match status" value="1"/>
</dbReference>
<evidence type="ECO:0000313" key="2">
    <source>
        <dbReference type="EMBL" id="PZG31470.1"/>
    </source>
</evidence>
<dbReference type="GO" id="GO:0016787">
    <property type="term" value="F:hydrolase activity"/>
    <property type="evidence" value="ECO:0007669"/>
    <property type="project" value="InterPro"/>
</dbReference>
<evidence type="ECO:0000313" key="3">
    <source>
        <dbReference type="Proteomes" id="UP000248544"/>
    </source>
</evidence>
<accession>A0A2W2G217</accession>
<dbReference type="PANTHER" id="PTHR46623:SF6">
    <property type="entry name" value="ALPHA_BETA-HYDROLASES SUPERFAMILY PROTEIN"/>
    <property type="match status" value="1"/>
</dbReference>
<dbReference type="Proteomes" id="UP000248544">
    <property type="component" value="Unassembled WGS sequence"/>
</dbReference>
<dbReference type="SUPFAM" id="SSF53474">
    <property type="entry name" value="alpha/beta-Hydrolases"/>
    <property type="match status" value="1"/>
</dbReference>
<dbReference type="Pfam" id="PF01738">
    <property type="entry name" value="DLH"/>
    <property type="match status" value="1"/>
</dbReference>
<evidence type="ECO:0000259" key="1">
    <source>
        <dbReference type="Pfam" id="PF01738"/>
    </source>
</evidence>
<dbReference type="AlphaFoldDB" id="A0A2W2G217"/>
<dbReference type="EMBL" id="POUA01000326">
    <property type="protein sequence ID" value="PZG31470.1"/>
    <property type="molecule type" value="Genomic_DNA"/>
</dbReference>
<dbReference type="InterPro" id="IPR002925">
    <property type="entry name" value="Dienelactn_hydro"/>
</dbReference>
<gene>
    <name evidence="2" type="ORF">C1I98_30110</name>
</gene>
<name>A0A2W2G217_9ACTN</name>